<organism evidence="1">
    <name type="scientific">marine metagenome</name>
    <dbReference type="NCBI Taxonomy" id="408172"/>
    <lineage>
        <taxon>unclassified sequences</taxon>
        <taxon>metagenomes</taxon>
        <taxon>ecological metagenomes</taxon>
    </lineage>
</organism>
<gene>
    <name evidence="1" type="ORF">METZ01_LOCUS479085</name>
</gene>
<protein>
    <submittedName>
        <fullName evidence="1">Uncharacterized protein</fullName>
    </submittedName>
</protein>
<feature type="non-terminal residue" evidence="1">
    <location>
        <position position="45"/>
    </location>
</feature>
<accession>A0A383C235</accession>
<dbReference type="AlphaFoldDB" id="A0A383C235"/>
<evidence type="ECO:0000313" key="1">
    <source>
        <dbReference type="EMBL" id="SVE26231.1"/>
    </source>
</evidence>
<name>A0A383C235_9ZZZZ</name>
<reference evidence="1" key="1">
    <citation type="submission" date="2018-05" db="EMBL/GenBank/DDBJ databases">
        <authorList>
            <person name="Lanie J.A."/>
            <person name="Ng W.-L."/>
            <person name="Kazmierczak K.M."/>
            <person name="Andrzejewski T.M."/>
            <person name="Davidsen T.M."/>
            <person name="Wayne K.J."/>
            <person name="Tettelin H."/>
            <person name="Glass J.I."/>
            <person name="Rusch D."/>
            <person name="Podicherti R."/>
            <person name="Tsui H.-C.T."/>
            <person name="Winkler M.E."/>
        </authorList>
    </citation>
    <scope>NUCLEOTIDE SEQUENCE</scope>
</reference>
<dbReference type="EMBL" id="UINC01205178">
    <property type="protein sequence ID" value="SVE26231.1"/>
    <property type="molecule type" value="Genomic_DNA"/>
</dbReference>
<sequence>MVVEQEVGYLARYSFVAVLLHLVGLGPPSYYLVVHLGAFGDLVDQ</sequence>
<proteinExistence type="predicted"/>